<dbReference type="Proteomes" id="UP000693970">
    <property type="component" value="Unassembled WGS sequence"/>
</dbReference>
<name>A0A9K3LUM0_9STRA</name>
<organism evidence="2 3">
    <name type="scientific">Nitzschia inconspicua</name>
    <dbReference type="NCBI Taxonomy" id="303405"/>
    <lineage>
        <taxon>Eukaryota</taxon>
        <taxon>Sar</taxon>
        <taxon>Stramenopiles</taxon>
        <taxon>Ochrophyta</taxon>
        <taxon>Bacillariophyta</taxon>
        <taxon>Bacillariophyceae</taxon>
        <taxon>Bacillariophycidae</taxon>
        <taxon>Bacillariales</taxon>
        <taxon>Bacillariaceae</taxon>
        <taxon>Nitzschia</taxon>
    </lineage>
</organism>
<evidence type="ECO:0000313" key="2">
    <source>
        <dbReference type="EMBL" id="KAG7368552.1"/>
    </source>
</evidence>
<protein>
    <submittedName>
        <fullName evidence="2">Uncharacterized protein</fullName>
    </submittedName>
</protein>
<feature type="compositionally biased region" description="Basic and acidic residues" evidence="1">
    <location>
        <begin position="667"/>
        <end position="680"/>
    </location>
</feature>
<dbReference type="PANTHER" id="PTHR31669">
    <property type="entry name" value="PROTEIN FAR1-RELATED SEQUENCE 10-RELATED"/>
    <property type="match status" value="1"/>
</dbReference>
<sequence>MTDPHTAHTSLDDIIEDDATPTDIDKSDAQFASASTTPASALFPVLENSVPSAVVPADNPYTSEQVAVIESIAAEASSLFCVGANFNTPDELRESLRKFAHKKGFSITSIGKKFHCSRCAEPACYIRKRLKRMQQTAPEKRRKTQSTRVGCTFQVSYSDVNYKDKEDKSIKINGSTCYQHSNGCFPCNTQLTIEKRKAGIVTVAVNESRIKSILTVMATGQRIPTGLLRDLVRPLYPPGTSLDTQLFFNFRVKLKRMLTRGGIDLSSHTVTDDDEADLMGMTSDLDYQKSPEFLTEALASFQELLKDTLEDQNEVQKIFHYLNQLAARDPTFAYRVGTAADGTVTGFVWQTGVMRRDFELYGDVLFVDCMGKSINNKGWPINTIAMLDGEKRLGINDTCHLILDHHHLLSEDIGAWPKAFGLSLFSLLKDDLRVMVKSADESQYNEAYHRIKAKLYQQPYRKHSDYFETKINDRRHLFANHIIKRFPGHLDYQGNAPAEANHARAGLLQPKTKTLIYSRNHDGSHCFAHCDGSTHLILPAAAETVALVNSPSAEYGLSEMHTIVPDPVNSIDKVRDKTKKDLLLGTLVKLADVANGNMEQFHNESLLDALHGYLGQFSRTMPSQEMFSQNYQAYSQQDYEDPSMDNQHAALKKPNPTWANGGRRYRSRNERTMDRMRDSNKRKPTCTLCLQPGHRVGKCPKIHVIGASIIGQENVVEYADRLGNPRYYLVEEPCGDVKELIKAWMKGGNRLPPGATHVVVHKLYYSARKQESFQNSVAQVSVWGEAGMPMDEYCPAYYPVHEIAHWMANNCRGKKRKKHILSCLQTPVQEIAAQMYDYG</sequence>
<keyword evidence="3" id="KW-1185">Reference proteome</keyword>
<gene>
    <name evidence="2" type="ORF">IV203_031295</name>
</gene>
<evidence type="ECO:0000256" key="1">
    <source>
        <dbReference type="SAM" id="MobiDB-lite"/>
    </source>
</evidence>
<reference evidence="2" key="1">
    <citation type="journal article" date="2021" name="Sci. Rep.">
        <title>Diploid genomic architecture of Nitzschia inconspicua, an elite biomass production diatom.</title>
        <authorList>
            <person name="Oliver A."/>
            <person name="Podell S."/>
            <person name="Pinowska A."/>
            <person name="Traller J.C."/>
            <person name="Smith S.R."/>
            <person name="McClure R."/>
            <person name="Beliaev A."/>
            <person name="Bohutskyi P."/>
            <person name="Hill E.A."/>
            <person name="Rabines A."/>
            <person name="Zheng H."/>
            <person name="Allen L.Z."/>
            <person name="Kuo A."/>
            <person name="Grigoriev I.V."/>
            <person name="Allen A.E."/>
            <person name="Hazlebeck D."/>
            <person name="Allen E.E."/>
        </authorList>
    </citation>
    <scope>NUCLEOTIDE SEQUENCE</scope>
    <source>
        <strain evidence="2">Hildebrandi</strain>
    </source>
</reference>
<dbReference type="OrthoDB" id="1426481at2759"/>
<feature type="region of interest" description="Disordered" evidence="1">
    <location>
        <begin position="639"/>
        <end position="680"/>
    </location>
</feature>
<dbReference type="AlphaFoldDB" id="A0A9K3LUM0"/>
<dbReference type="GO" id="GO:0006355">
    <property type="term" value="P:regulation of DNA-templated transcription"/>
    <property type="evidence" value="ECO:0007669"/>
    <property type="project" value="InterPro"/>
</dbReference>
<accession>A0A9K3LUM0</accession>
<comment type="caution">
    <text evidence="2">The sequence shown here is derived from an EMBL/GenBank/DDBJ whole genome shotgun (WGS) entry which is preliminary data.</text>
</comment>
<evidence type="ECO:0000313" key="3">
    <source>
        <dbReference type="Proteomes" id="UP000693970"/>
    </source>
</evidence>
<dbReference type="PANTHER" id="PTHR31669:SF302">
    <property type="entry name" value="PROTEIN FAR1-RELATED SEQUENCE"/>
    <property type="match status" value="1"/>
</dbReference>
<reference evidence="2" key="2">
    <citation type="submission" date="2021-04" db="EMBL/GenBank/DDBJ databases">
        <authorList>
            <person name="Podell S."/>
        </authorList>
    </citation>
    <scope>NUCLEOTIDE SEQUENCE</scope>
    <source>
        <strain evidence="2">Hildebrandi</strain>
    </source>
</reference>
<proteinExistence type="predicted"/>
<dbReference type="InterPro" id="IPR031052">
    <property type="entry name" value="FHY3/FAR1"/>
</dbReference>
<dbReference type="EMBL" id="JAGRRH010000006">
    <property type="protein sequence ID" value="KAG7368552.1"/>
    <property type="molecule type" value="Genomic_DNA"/>
</dbReference>